<accession>A0A3E4VC61</accession>
<comment type="caution">
    <text evidence="2">The sequence shown here is derived from an EMBL/GenBank/DDBJ whole genome shotgun (WGS) entry which is preliminary data.</text>
</comment>
<dbReference type="InterPro" id="IPR022225">
    <property type="entry name" value="Phage_tail_fibre_N"/>
</dbReference>
<dbReference type="AlphaFoldDB" id="A0A3E4VC61"/>
<gene>
    <name evidence="2" type="ORF">DXC31_02600</name>
</gene>
<organism evidence="2 3">
    <name type="scientific">Mediterraneibacter gnavus</name>
    <name type="common">Ruminococcus gnavus</name>
    <dbReference type="NCBI Taxonomy" id="33038"/>
    <lineage>
        <taxon>Bacteria</taxon>
        <taxon>Bacillati</taxon>
        <taxon>Bacillota</taxon>
        <taxon>Clostridia</taxon>
        <taxon>Lachnospirales</taxon>
        <taxon>Lachnospiraceae</taxon>
        <taxon>Mediterraneibacter</taxon>
    </lineage>
</organism>
<reference evidence="2 3" key="1">
    <citation type="submission" date="2018-08" db="EMBL/GenBank/DDBJ databases">
        <title>A genome reference for cultivated species of the human gut microbiota.</title>
        <authorList>
            <person name="Zou Y."/>
            <person name="Xue W."/>
            <person name="Luo G."/>
        </authorList>
    </citation>
    <scope>NUCLEOTIDE SEQUENCE [LARGE SCALE GENOMIC DNA]</scope>
    <source>
        <strain evidence="2 3">TF01-20-2</strain>
    </source>
</reference>
<dbReference type="Proteomes" id="UP000260808">
    <property type="component" value="Unassembled WGS sequence"/>
</dbReference>
<protein>
    <recommendedName>
        <fullName evidence="1">Phage tail fibre protein N-terminal domain-containing protein</fullName>
    </recommendedName>
</protein>
<name>A0A3E4VC61_MEDGN</name>
<evidence type="ECO:0000259" key="1">
    <source>
        <dbReference type="Pfam" id="PF12571"/>
    </source>
</evidence>
<dbReference type="EMBL" id="QSSX01000004">
    <property type="protein sequence ID" value="RGM25120.1"/>
    <property type="molecule type" value="Genomic_DNA"/>
</dbReference>
<dbReference type="Pfam" id="PF12571">
    <property type="entry name" value="Phage_tail_fib"/>
    <property type="match status" value="1"/>
</dbReference>
<evidence type="ECO:0000313" key="2">
    <source>
        <dbReference type="EMBL" id="RGM25120.1"/>
    </source>
</evidence>
<sequence length="648" mass="70461">MLTWNPSKLTTKGKALLAKAQAGKCTIKITKAQTGSGQYSSGEATDTRTSLKAPVQTLPIHSKEIQNGSTLVLKVAITNKTSDTDVLKSGYEIREFGIFAQDPDDGEILYSIATASTSDYMPAYNGVIPSVISMSYYLEVANASSVTIVTAGGLALQSDLEALAERVTVIEQAAVKKYGARKKVGQQSCGAESWERLGGAVGLTAKAAVGTGEVQNDFMKSVYPYNACRPCNLSEDRKVTAYLGDANFSWTGDNGDVMLEMPLCYTSRYFETDSDGVEWEYRWVSSAPVDGLHVNPAFTDGSSISDKIYIPIFNGSAGKDAATGAKDVIRSIAGATPLTEVTRATFRTRSRNKGEGWQLDDVWNMFLLDHLFIIMFAGTQAQRILGAGRTGFRENGDDKALKAKKATNCITIASDRAAQFFAGQQIAIGTALWNHSIVWGRTITEFKTSTEVEAATEIYFDGPPVDIAEGNVIWSCVQNTGETTAMRSPNGCLEDPEGPTGTKLGSRRAVRFLWIEDWFGNMWQFRDGVNIQNRQHYCCNKRASYADTTYTGDFEKIGYVCPTNEGYIKKMGFDSLHPEYELPVEVGGGADSYVGDYYYSSEGGTLVFSGGHVSYGASAGPFYRNCHYGAGITYWNIGGRPQCRKAAI</sequence>
<feature type="domain" description="Phage tail fibre protein N-terminal" evidence="1">
    <location>
        <begin position="9"/>
        <end position="147"/>
    </location>
</feature>
<proteinExistence type="predicted"/>
<evidence type="ECO:0000313" key="3">
    <source>
        <dbReference type="Proteomes" id="UP000260808"/>
    </source>
</evidence>